<proteinExistence type="predicted"/>
<protein>
    <submittedName>
        <fullName evidence="1">Uncharacterized protein</fullName>
    </submittedName>
</protein>
<organism evidence="1">
    <name type="scientific">Anguilla anguilla</name>
    <name type="common">European freshwater eel</name>
    <name type="synonym">Muraena anguilla</name>
    <dbReference type="NCBI Taxonomy" id="7936"/>
    <lineage>
        <taxon>Eukaryota</taxon>
        <taxon>Metazoa</taxon>
        <taxon>Chordata</taxon>
        <taxon>Craniata</taxon>
        <taxon>Vertebrata</taxon>
        <taxon>Euteleostomi</taxon>
        <taxon>Actinopterygii</taxon>
        <taxon>Neopterygii</taxon>
        <taxon>Teleostei</taxon>
        <taxon>Anguilliformes</taxon>
        <taxon>Anguillidae</taxon>
        <taxon>Anguilla</taxon>
    </lineage>
</organism>
<reference evidence="1" key="1">
    <citation type="submission" date="2014-11" db="EMBL/GenBank/DDBJ databases">
        <authorList>
            <person name="Amaro Gonzalez C."/>
        </authorList>
    </citation>
    <scope>NUCLEOTIDE SEQUENCE</scope>
</reference>
<name>A0A0E9QDM1_ANGAN</name>
<accession>A0A0E9QDM1</accession>
<reference evidence="1" key="2">
    <citation type="journal article" date="2015" name="Fish Shellfish Immunol.">
        <title>Early steps in the European eel (Anguilla anguilla)-Vibrio vulnificus interaction in the gills: Role of the RtxA13 toxin.</title>
        <authorList>
            <person name="Callol A."/>
            <person name="Pajuelo D."/>
            <person name="Ebbesson L."/>
            <person name="Teles M."/>
            <person name="MacKenzie S."/>
            <person name="Amaro C."/>
        </authorList>
    </citation>
    <scope>NUCLEOTIDE SEQUENCE</scope>
</reference>
<evidence type="ECO:0000313" key="1">
    <source>
        <dbReference type="EMBL" id="JAH14213.1"/>
    </source>
</evidence>
<sequence>MSAPCWLG</sequence>
<dbReference type="EMBL" id="GBXM01094364">
    <property type="protein sequence ID" value="JAH14213.1"/>
    <property type="molecule type" value="Transcribed_RNA"/>
</dbReference>